<dbReference type="PANTHER" id="PTHR11601">
    <property type="entry name" value="CYSTEINE DESULFURYLASE FAMILY MEMBER"/>
    <property type="match status" value="1"/>
</dbReference>
<proteinExistence type="inferred from homology"/>
<evidence type="ECO:0000256" key="2">
    <source>
        <dbReference type="ARBA" id="ARBA00006490"/>
    </source>
</evidence>
<evidence type="ECO:0000256" key="4">
    <source>
        <dbReference type="ARBA" id="ARBA00022723"/>
    </source>
</evidence>
<keyword evidence="4" id="KW-0479">Metal-binding</keyword>
<dbReference type="EMBL" id="JAACAK010000051">
    <property type="protein sequence ID" value="NIR74975.1"/>
    <property type="molecule type" value="Genomic_DNA"/>
</dbReference>
<keyword evidence="6" id="KW-0408">Iron</keyword>
<comment type="catalytic activity">
    <reaction evidence="8">
        <text>(sulfur carrier)-H + L-cysteine = (sulfur carrier)-SH + L-alanine</text>
        <dbReference type="Rhea" id="RHEA:43892"/>
        <dbReference type="Rhea" id="RHEA-COMP:14737"/>
        <dbReference type="Rhea" id="RHEA-COMP:14739"/>
        <dbReference type="ChEBI" id="CHEBI:29917"/>
        <dbReference type="ChEBI" id="CHEBI:35235"/>
        <dbReference type="ChEBI" id="CHEBI:57972"/>
        <dbReference type="ChEBI" id="CHEBI:64428"/>
        <dbReference type="EC" id="2.8.1.7"/>
    </reaction>
</comment>
<dbReference type="Gene3D" id="1.10.260.50">
    <property type="match status" value="1"/>
</dbReference>
<protein>
    <submittedName>
        <fullName evidence="10">Cysteine desulfurase</fullName>
    </submittedName>
</protein>
<comment type="similarity">
    <text evidence="2">Belongs to the class-V pyridoxal-phosphate-dependent aminotransferase family. NifS/IscS subfamily.</text>
</comment>
<organism evidence="10 11">
    <name type="scientific">Candidatus Kutchimonas denitrificans</name>
    <dbReference type="NCBI Taxonomy" id="3056748"/>
    <lineage>
        <taxon>Bacteria</taxon>
        <taxon>Pseudomonadati</taxon>
        <taxon>Gemmatimonadota</taxon>
        <taxon>Gemmatimonadia</taxon>
        <taxon>Candidatus Palauibacterales</taxon>
        <taxon>Candidatus Palauibacteraceae</taxon>
        <taxon>Candidatus Kutchimonas</taxon>
    </lineage>
</organism>
<dbReference type="SUPFAM" id="SSF53383">
    <property type="entry name" value="PLP-dependent transferases"/>
    <property type="match status" value="1"/>
</dbReference>
<name>A0AAE4Z733_9BACT</name>
<dbReference type="PANTHER" id="PTHR11601:SF34">
    <property type="entry name" value="CYSTEINE DESULFURASE"/>
    <property type="match status" value="1"/>
</dbReference>
<dbReference type="Pfam" id="PF00266">
    <property type="entry name" value="Aminotran_5"/>
    <property type="match status" value="1"/>
</dbReference>
<dbReference type="InterPro" id="IPR015421">
    <property type="entry name" value="PyrdxlP-dep_Trfase_major"/>
</dbReference>
<dbReference type="GO" id="GO:0046872">
    <property type="term" value="F:metal ion binding"/>
    <property type="evidence" value="ECO:0007669"/>
    <property type="project" value="UniProtKB-KW"/>
</dbReference>
<evidence type="ECO:0000256" key="1">
    <source>
        <dbReference type="ARBA" id="ARBA00001933"/>
    </source>
</evidence>
<evidence type="ECO:0000256" key="8">
    <source>
        <dbReference type="ARBA" id="ARBA00050776"/>
    </source>
</evidence>
<evidence type="ECO:0000313" key="11">
    <source>
        <dbReference type="Proteomes" id="UP000702544"/>
    </source>
</evidence>
<dbReference type="InterPro" id="IPR015424">
    <property type="entry name" value="PyrdxlP-dep_Trfase"/>
</dbReference>
<dbReference type="Gene3D" id="3.90.1150.10">
    <property type="entry name" value="Aspartate Aminotransferase, domain 1"/>
    <property type="match status" value="1"/>
</dbReference>
<dbReference type="InterPro" id="IPR016454">
    <property type="entry name" value="Cysteine_dSase"/>
</dbReference>
<keyword evidence="7" id="KW-0411">Iron-sulfur</keyword>
<accession>A0AAE4Z733</accession>
<comment type="caution">
    <text evidence="10">The sequence shown here is derived from an EMBL/GenBank/DDBJ whole genome shotgun (WGS) entry which is preliminary data.</text>
</comment>
<dbReference type="GO" id="GO:0051536">
    <property type="term" value="F:iron-sulfur cluster binding"/>
    <property type="evidence" value="ECO:0007669"/>
    <property type="project" value="UniProtKB-KW"/>
</dbReference>
<dbReference type="InterPro" id="IPR000192">
    <property type="entry name" value="Aminotrans_V_dom"/>
</dbReference>
<evidence type="ECO:0000313" key="10">
    <source>
        <dbReference type="EMBL" id="NIR74975.1"/>
    </source>
</evidence>
<gene>
    <name evidence="10" type="ORF">GWO12_07655</name>
</gene>
<dbReference type="InterPro" id="IPR015422">
    <property type="entry name" value="PyrdxlP-dep_Trfase_small"/>
</dbReference>
<evidence type="ECO:0000256" key="7">
    <source>
        <dbReference type="ARBA" id="ARBA00023014"/>
    </source>
</evidence>
<dbReference type="AlphaFoldDB" id="A0AAE4Z733"/>
<evidence type="ECO:0000256" key="5">
    <source>
        <dbReference type="ARBA" id="ARBA00022898"/>
    </source>
</evidence>
<dbReference type="Proteomes" id="UP000702544">
    <property type="component" value="Unassembled WGS sequence"/>
</dbReference>
<dbReference type="Gene3D" id="3.40.640.10">
    <property type="entry name" value="Type I PLP-dependent aspartate aminotransferase-like (Major domain)"/>
    <property type="match status" value="1"/>
</dbReference>
<dbReference type="GO" id="GO:0031071">
    <property type="term" value="F:cysteine desulfurase activity"/>
    <property type="evidence" value="ECO:0007669"/>
    <property type="project" value="UniProtKB-EC"/>
</dbReference>
<feature type="domain" description="Aminotransferase class V" evidence="9">
    <location>
        <begin position="10"/>
        <end position="373"/>
    </location>
</feature>
<keyword evidence="5" id="KW-0663">Pyridoxal phosphate</keyword>
<dbReference type="PIRSF" id="PIRSF005572">
    <property type="entry name" value="NifS"/>
    <property type="match status" value="1"/>
</dbReference>
<reference evidence="10 11" key="1">
    <citation type="submission" date="2020-01" db="EMBL/GenBank/DDBJ databases">
        <title>Genomes assembled from Gulf of Kutch pelagic sediment metagenomes.</title>
        <authorList>
            <person name="Chandrashekar M."/>
            <person name="Mahajan M.S."/>
            <person name="Dave K.J."/>
            <person name="Vatsa P."/>
            <person name="Nathani N.M."/>
        </authorList>
    </citation>
    <scope>NUCLEOTIDE SEQUENCE [LARGE SCALE GENOMIC DNA]</scope>
    <source>
        <strain evidence="10">KS3-K002</strain>
    </source>
</reference>
<comment type="cofactor">
    <cofactor evidence="1">
        <name>pyridoxal 5'-phosphate</name>
        <dbReference type="ChEBI" id="CHEBI:597326"/>
    </cofactor>
</comment>
<evidence type="ECO:0000256" key="6">
    <source>
        <dbReference type="ARBA" id="ARBA00023004"/>
    </source>
</evidence>
<evidence type="ECO:0000259" key="9">
    <source>
        <dbReference type="Pfam" id="PF00266"/>
    </source>
</evidence>
<keyword evidence="3" id="KW-0808">Transferase</keyword>
<sequence length="388" mass="40849">MMSSAVPGPVYLDYSATTPLRPEVREAMRPYLEDRFGNPSSIHGHGRDARSAVEDSRRQLISIFGAENARLVFTGSGSEADNLAVLGFARAHPDGCVVRSSIEHKAVVAATKALAAGGYDVREAPVDARGVLDLDALAARLPTDPRPTLVSVMWANNETGVVQPIEGIAALCAERGAVIHSDAVQAFGKLPLAPRKLGVSLVAVSAHKLAGPKGVGALLIDGEVELEPLVYGGGQESGLRSGTHDVAGIVGLVAAARIAAEEQEREARRLAGLRDRLESTLVSAVPDLVVNGGDAPERLPNVLNVSLPGVDIEGLLTSLDLEGIRVSSGSACTTGSVEPSHVMRAMGREGDLARNTIRMSLGWGTNESDIEYVLERFPKIVERVRAFA</sequence>
<evidence type="ECO:0000256" key="3">
    <source>
        <dbReference type="ARBA" id="ARBA00022679"/>
    </source>
</evidence>